<proteinExistence type="predicted"/>
<evidence type="ECO:0000259" key="2">
    <source>
        <dbReference type="Pfam" id="PF19783"/>
    </source>
</evidence>
<protein>
    <recommendedName>
        <fullName evidence="2">DUF6268 domain-containing protein</fullName>
    </recommendedName>
</protein>
<evidence type="ECO:0000313" key="4">
    <source>
        <dbReference type="Proteomes" id="UP000091979"/>
    </source>
</evidence>
<reference evidence="3 4" key="1">
    <citation type="submission" date="2015-01" db="EMBL/GenBank/DDBJ databases">
        <title>Desulfovibrio sp. JC271 draft genome sequence.</title>
        <authorList>
            <person name="Shivani Y."/>
            <person name="Subhash Y."/>
            <person name="Sasikala C."/>
            <person name="Ramana C.V."/>
        </authorList>
    </citation>
    <scope>NUCLEOTIDE SEQUENCE [LARGE SCALE GENOMIC DNA]</scope>
    <source>
        <strain evidence="3 4">JC271</strain>
    </source>
</reference>
<gene>
    <name evidence="3" type="ORF">SP90_02335</name>
</gene>
<keyword evidence="4" id="KW-1185">Reference proteome</keyword>
<feature type="signal peptide" evidence="1">
    <location>
        <begin position="1"/>
        <end position="32"/>
    </location>
</feature>
<feature type="chain" id="PRO_5008600781" description="DUF6268 domain-containing protein" evidence="1">
    <location>
        <begin position="33"/>
        <end position="302"/>
    </location>
</feature>
<keyword evidence="1" id="KW-0732">Signal</keyword>
<organism evidence="3 4">
    <name type="scientific">Halodesulfovibrio spirochaetisodalis</name>
    <dbReference type="NCBI Taxonomy" id="1560234"/>
    <lineage>
        <taxon>Bacteria</taxon>
        <taxon>Pseudomonadati</taxon>
        <taxon>Thermodesulfobacteriota</taxon>
        <taxon>Desulfovibrionia</taxon>
        <taxon>Desulfovibrionales</taxon>
        <taxon>Desulfovibrionaceae</taxon>
        <taxon>Halodesulfovibrio</taxon>
    </lineage>
</organism>
<name>A0A1B7XL03_9BACT</name>
<dbReference type="PATRIC" id="fig|1560234.3.peg.1918"/>
<feature type="domain" description="DUF6268" evidence="2">
    <location>
        <begin position="130"/>
        <end position="275"/>
    </location>
</feature>
<dbReference type="Pfam" id="PF19783">
    <property type="entry name" value="DUF6268"/>
    <property type="match status" value="1"/>
</dbReference>
<dbReference type="AlphaFoldDB" id="A0A1B7XL03"/>
<dbReference type="InterPro" id="IPR046235">
    <property type="entry name" value="DUF6268"/>
</dbReference>
<accession>A0A1B7XL03</accession>
<evidence type="ECO:0000256" key="1">
    <source>
        <dbReference type="SAM" id="SignalP"/>
    </source>
</evidence>
<evidence type="ECO:0000313" key="3">
    <source>
        <dbReference type="EMBL" id="OBQ56184.1"/>
    </source>
</evidence>
<sequence length="302" mass="33825">MNNFYNEWLIMKKKLLLNTLLVFLLTVSSALAEETSESKKFPGVSVSVSSAYLGDAEVDGSSGSFSTVNSGVEVKACHFSVIYENEAYSWNNRSDLDFVKDGKTPWDTLQKLGVGYDNYYAFDEQNILIYGAQVSSQFEDEITGDSVSVAGLVGYNYWFTENFNVTIGVAAAYNPIDWMVLPAVGLQYTHDKWVVNLGFPFTNVGYQFSDKFAVRADVGLEQSVYRLSNDSDVAQEGYVRKREAKLSLLADWNCLENMKISFGPQFVFARQMKFYTSAHNRTGSTEDIDGTWGLAANITMHF</sequence>
<dbReference type="Proteomes" id="UP000091979">
    <property type="component" value="Unassembled WGS sequence"/>
</dbReference>
<dbReference type="EMBL" id="JXMS01000003">
    <property type="protein sequence ID" value="OBQ56184.1"/>
    <property type="molecule type" value="Genomic_DNA"/>
</dbReference>
<comment type="caution">
    <text evidence="3">The sequence shown here is derived from an EMBL/GenBank/DDBJ whole genome shotgun (WGS) entry which is preliminary data.</text>
</comment>